<reference evidence="3 4" key="1">
    <citation type="submission" date="2018-03" db="EMBL/GenBank/DDBJ databases">
        <title>Defining the species Micromonospora saelicesensis and Micromonospora noduli under the framework of genomics.</title>
        <authorList>
            <person name="Riesco R."/>
            <person name="Trujillo M.E."/>
        </authorList>
    </citation>
    <scope>NUCLEOTIDE SEQUENCE [LARGE SCALE GENOMIC DNA]</scope>
    <source>
        <strain evidence="3 4">MED15</strain>
    </source>
</reference>
<feature type="region of interest" description="Disordered" evidence="1">
    <location>
        <begin position="87"/>
        <end position="144"/>
    </location>
</feature>
<feature type="region of interest" description="Disordered" evidence="1">
    <location>
        <begin position="276"/>
        <end position="303"/>
    </location>
</feature>
<organism evidence="3 4">
    <name type="scientific">Micromonospora noduli</name>
    <dbReference type="NCBI Taxonomy" id="709876"/>
    <lineage>
        <taxon>Bacteria</taxon>
        <taxon>Bacillati</taxon>
        <taxon>Actinomycetota</taxon>
        <taxon>Actinomycetes</taxon>
        <taxon>Micromonosporales</taxon>
        <taxon>Micromonosporaceae</taxon>
        <taxon>Micromonospora</taxon>
    </lineage>
</organism>
<dbReference type="InterPro" id="IPR040198">
    <property type="entry name" value="Fido_containing"/>
</dbReference>
<evidence type="ECO:0000256" key="1">
    <source>
        <dbReference type="SAM" id="MobiDB-lite"/>
    </source>
</evidence>
<evidence type="ECO:0000313" key="3">
    <source>
        <dbReference type="EMBL" id="RAO25313.1"/>
    </source>
</evidence>
<evidence type="ECO:0000259" key="2">
    <source>
        <dbReference type="PROSITE" id="PS51459"/>
    </source>
</evidence>
<gene>
    <name evidence="3" type="ORF">MED15_01076</name>
</gene>
<dbReference type="EMBL" id="PYAC01000001">
    <property type="protein sequence ID" value="RAO25313.1"/>
    <property type="molecule type" value="Genomic_DNA"/>
</dbReference>
<dbReference type="Pfam" id="PF02661">
    <property type="entry name" value="Fic"/>
    <property type="match status" value="1"/>
</dbReference>
<name>A0ABX9D9R4_9ACTN</name>
<dbReference type="InterPro" id="IPR003812">
    <property type="entry name" value="Fido"/>
</dbReference>
<evidence type="ECO:0000313" key="4">
    <source>
        <dbReference type="Proteomes" id="UP000249045"/>
    </source>
</evidence>
<sequence length="303" mass="34444">MLLNAPHFMMLHHDLSKWPGRFRPGDIHIDEAHTGRRVYTGPDADDIPSLISELIDWLAGGEPKSPLLVRASMAHLNLVKAHPWRDGNGRLSTCSDGSGQRPAGDRHRRRAPRRGHPRRRRRRRRPRREHPRRAHPRRRRHRLPAGLHLPLRPRARAARDHHQLFKTATLLGGLLIRKTCGWAASAHWGSTIVGSSCGYREFGWGCRHRGRAYPVCGWQECSLRSSAVPVSVLIATSVLRCRTRGTRQSRPGRTRARDPRSHPWRCCGPLWNAVPPAPARRGRSRLRPAPSGRRARRAAAMPR</sequence>
<dbReference type="SUPFAM" id="SSF140931">
    <property type="entry name" value="Fic-like"/>
    <property type="match status" value="1"/>
</dbReference>
<dbReference type="Gene3D" id="1.10.3290.10">
    <property type="entry name" value="Fido-like domain"/>
    <property type="match status" value="1"/>
</dbReference>
<dbReference type="Proteomes" id="UP000249045">
    <property type="component" value="Unassembled WGS sequence"/>
</dbReference>
<dbReference type="PROSITE" id="PS51459">
    <property type="entry name" value="FIDO"/>
    <property type="match status" value="1"/>
</dbReference>
<dbReference type="PANTHER" id="PTHR13504">
    <property type="entry name" value="FIDO DOMAIN-CONTAINING PROTEIN DDB_G0283145"/>
    <property type="match status" value="1"/>
</dbReference>
<accession>A0ABX9D9R4</accession>
<comment type="caution">
    <text evidence="3">The sequence shown here is derived from an EMBL/GenBank/DDBJ whole genome shotgun (WGS) entry which is preliminary data.</text>
</comment>
<feature type="domain" description="Fido" evidence="2">
    <location>
        <begin position="3"/>
        <end position="143"/>
    </location>
</feature>
<feature type="compositionally biased region" description="Basic residues" evidence="1">
    <location>
        <begin position="106"/>
        <end position="143"/>
    </location>
</feature>
<feature type="compositionally biased region" description="Low complexity" evidence="1">
    <location>
        <begin position="287"/>
        <end position="303"/>
    </location>
</feature>
<proteinExistence type="predicted"/>
<dbReference type="PANTHER" id="PTHR13504:SF38">
    <property type="entry name" value="FIDO DOMAIN-CONTAINING PROTEIN"/>
    <property type="match status" value="1"/>
</dbReference>
<protein>
    <recommendedName>
        <fullName evidence="2">Fido domain-containing protein</fullName>
    </recommendedName>
</protein>
<keyword evidence="4" id="KW-1185">Reference proteome</keyword>
<dbReference type="InterPro" id="IPR036597">
    <property type="entry name" value="Fido-like_dom_sf"/>
</dbReference>